<accession>E1ZY98</accession>
<evidence type="ECO:0000313" key="2">
    <source>
        <dbReference type="Proteomes" id="UP000000311"/>
    </source>
</evidence>
<dbReference type="InParanoid" id="E1ZY98"/>
<reference evidence="1 2" key="1">
    <citation type="journal article" date="2010" name="Science">
        <title>Genomic comparison of the ants Camponotus floridanus and Harpegnathos saltator.</title>
        <authorList>
            <person name="Bonasio R."/>
            <person name="Zhang G."/>
            <person name="Ye C."/>
            <person name="Mutti N.S."/>
            <person name="Fang X."/>
            <person name="Qin N."/>
            <person name="Donahue G."/>
            <person name="Yang P."/>
            <person name="Li Q."/>
            <person name="Li C."/>
            <person name="Zhang P."/>
            <person name="Huang Z."/>
            <person name="Berger S.L."/>
            <person name="Reinberg D."/>
            <person name="Wang J."/>
            <person name="Liebig J."/>
        </authorList>
    </citation>
    <scope>NUCLEOTIDE SEQUENCE [LARGE SCALE GENOMIC DNA]</scope>
    <source>
        <strain evidence="2">C129</strain>
    </source>
</reference>
<dbReference type="EMBL" id="GL435204">
    <property type="protein sequence ID" value="EFN73797.1"/>
    <property type="molecule type" value="Genomic_DNA"/>
</dbReference>
<keyword evidence="2" id="KW-1185">Reference proteome</keyword>
<name>E1ZY98_CAMFO</name>
<gene>
    <name evidence="1" type="ORF">EAG_06439</name>
</gene>
<dbReference type="AlphaFoldDB" id="E1ZY98"/>
<organism evidence="2">
    <name type="scientific">Camponotus floridanus</name>
    <name type="common">Florida carpenter ant</name>
    <dbReference type="NCBI Taxonomy" id="104421"/>
    <lineage>
        <taxon>Eukaryota</taxon>
        <taxon>Metazoa</taxon>
        <taxon>Ecdysozoa</taxon>
        <taxon>Arthropoda</taxon>
        <taxon>Hexapoda</taxon>
        <taxon>Insecta</taxon>
        <taxon>Pterygota</taxon>
        <taxon>Neoptera</taxon>
        <taxon>Endopterygota</taxon>
        <taxon>Hymenoptera</taxon>
        <taxon>Apocrita</taxon>
        <taxon>Aculeata</taxon>
        <taxon>Formicoidea</taxon>
        <taxon>Formicidae</taxon>
        <taxon>Formicinae</taxon>
        <taxon>Camponotus</taxon>
    </lineage>
</organism>
<evidence type="ECO:0000313" key="1">
    <source>
        <dbReference type="EMBL" id="EFN73797.1"/>
    </source>
</evidence>
<sequence>MLSRDISKARRVVFPSLSPGIPYLTDEDLCLPWRTVPGELFGLVSMANSSVVLPKMFSRPPGICASVLLTLALAIADGYLEEATLVELPILVLCPFKRALFQFLLEIVGETGIGGILREIKHDALKKHRSSRAKSGVA</sequence>
<dbReference type="Proteomes" id="UP000000311">
    <property type="component" value="Unassembled WGS sequence"/>
</dbReference>
<proteinExistence type="predicted"/>
<protein>
    <submittedName>
        <fullName evidence="1">Uncharacterized protein</fullName>
    </submittedName>
</protein>